<proteinExistence type="predicted"/>
<dbReference type="Proteomes" id="UP000551758">
    <property type="component" value="Unassembled WGS sequence"/>
</dbReference>
<gene>
    <name evidence="1" type="ORF">HPG69_003417</name>
</gene>
<keyword evidence="2" id="KW-1185">Reference proteome</keyword>
<organism evidence="1 2">
    <name type="scientific">Diceros bicornis minor</name>
    <name type="common">South-central black rhinoceros</name>
    <dbReference type="NCBI Taxonomy" id="77932"/>
    <lineage>
        <taxon>Eukaryota</taxon>
        <taxon>Metazoa</taxon>
        <taxon>Chordata</taxon>
        <taxon>Craniata</taxon>
        <taxon>Vertebrata</taxon>
        <taxon>Euteleostomi</taxon>
        <taxon>Mammalia</taxon>
        <taxon>Eutheria</taxon>
        <taxon>Laurasiatheria</taxon>
        <taxon>Perissodactyla</taxon>
        <taxon>Rhinocerotidae</taxon>
        <taxon>Diceros</taxon>
    </lineage>
</organism>
<name>A0A7J7E8L8_DICBM</name>
<evidence type="ECO:0000313" key="2">
    <source>
        <dbReference type="Proteomes" id="UP000551758"/>
    </source>
</evidence>
<reference evidence="1 2" key="1">
    <citation type="journal article" date="2020" name="Mol. Biol. Evol.">
        <title>Interspecific Gene Flow and the Evolution of Specialization in Black and White Rhinoceros.</title>
        <authorList>
            <person name="Moodley Y."/>
            <person name="Westbury M.V."/>
            <person name="Russo I.M."/>
            <person name="Gopalakrishnan S."/>
            <person name="Rakotoarivelo A."/>
            <person name="Olsen R.A."/>
            <person name="Prost S."/>
            <person name="Tunstall T."/>
            <person name="Ryder O.A."/>
            <person name="Dalen L."/>
            <person name="Bruford M.W."/>
        </authorList>
    </citation>
    <scope>NUCLEOTIDE SEQUENCE [LARGE SCALE GENOMIC DNA]</scope>
    <source>
        <strain evidence="1">SBR-YM</strain>
        <tissue evidence="1">Skin</tissue>
    </source>
</reference>
<evidence type="ECO:0000313" key="1">
    <source>
        <dbReference type="EMBL" id="KAF5912142.1"/>
    </source>
</evidence>
<comment type="caution">
    <text evidence="1">The sequence shown here is derived from an EMBL/GenBank/DDBJ whole genome shotgun (WGS) entry which is preliminary data.</text>
</comment>
<sequence length="94" mass="10897">MDLQLRENDRWQSGLLLPVLSKHKAHYETPTCFLAKLRSRECLPSSISRMVSPLHPAVEYQVSKEDFLNYYAGVSASIDTDAYFILMMTKSWRL</sequence>
<protein>
    <submittedName>
        <fullName evidence="1">Uncharacterized protein</fullName>
    </submittedName>
</protein>
<dbReference type="AlphaFoldDB" id="A0A7J7E8L8"/>
<accession>A0A7J7E8L8</accession>
<dbReference type="EMBL" id="JACDTQ010003868">
    <property type="protein sequence ID" value="KAF5912142.1"/>
    <property type="molecule type" value="Genomic_DNA"/>
</dbReference>
<dbReference type="Gene3D" id="1.10.238.10">
    <property type="entry name" value="EF-hand"/>
    <property type="match status" value="1"/>
</dbReference>